<organism evidence="1">
    <name type="scientific">marine sediment metagenome</name>
    <dbReference type="NCBI Taxonomy" id="412755"/>
    <lineage>
        <taxon>unclassified sequences</taxon>
        <taxon>metagenomes</taxon>
        <taxon>ecological metagenomes</taxon>
    </lineage>
</organism>
<protein>
    <submittedName>
        <fullName evidence="1">Uncharacterized protein</fullName>
    </submittedName>
</protein>
<dbReference type="EMBL" id="LAZR01000955">
    <property type="protein sequence ID" value="KKN53815.1"/>
    <property type="molecule type" value="Genomic_DNA"/>
</dbReference>
<sequence length="143" mass="15353">MAASDIQVNISNSAGNVDILVDGKRGIEHNFDKQLIITSIPKQTPILTRLTDIKRLKEIITINGFLEDIDSESGLAKKTTLRSILSVATSCTLIWGTGAKEQSYAGDIVKGSIKETAGRVGDEGSQNKTFSIMIQFAVGTVRG</sequence>
<name>A0A0F9RBE7_9ZZZZ</name>
<evidence type="ECO:0000313" key="1">
    <source>
        <dbReference type="EMBL" id="KKN53815.1"/>
    </source>
</evidence>
<dbReference type="AlphaFoldDB" id="A0A0F9RBE7"/>
<gene>
    <name evidence="1" type="ORF">LCGC14_0598410</name>
</gene>
<comment type="caution">
    <text evidence="1">The sequence shown here is derived from an EMBL/GenBank/DDBJ whole genome shotgun (WGS) entry which is preliminary data.</text>
</comment>
<proteinExistence type="predicted"/>
<accession>A0A0F9RBE7</accession>
<reference evidence="1" key="1">
    <citation type="journal article" date="2015" name="Nature">
        <title>Complex archaea that bridge the gap between prokaryotes and eukaryotes.</title>
        <authorList>
            <person name="Spang A."/>
            <person name="Saw J.H."/>
            <person name="Jorgensen S.L."/>
            <person name="Zaremba-Niedzwiedzka K."/>
            <person name="Martijn J."/>
            <person name="Lind A.E."/>
            <person name="van Eijk R."/>
            <person name="Schleper C."/>
            <person name="Guy L."/>
            <person name="Ettema T.J."/>
        </authorList>
    </citation>
    <scope>NUCLEOTIDE SEQUENCE</scope>
</reference>